<feature type="transmembrane region" description="Helical" evidence="1">
    <location>
        <begin position="486"/>
        <end position="503"/>
    </location>
</feature>
<accession>A0A226DE76</accession>
<sequence length="785" mass="89739">MFLVLVNAEEYHKFYDLDGLESCTKHFVVFYPYPENLDNTELKTSDRGSGKFHKDFIETNLKMYDLNYGGLVTTDSDWETFGNKDLDSEEFDKDNLNREHLNNIGSDPEGLENLEKEDFIRKQKSTKRGKNLKTLDFIEKIILLNYFHQNNLTSRYTVFTTGIWNLNPYHASYNNSNRILWDGACSAMLFMGLEDILAAEVYKHFLISNPLTQRSETTYIFIYKEPQPHIFMVPPPFYRSPAAIFFLVTNTQEDGTINLHANDFYIYCAFCMPLAVTVTNYQFFPPPDLTSYWNLDIISVFVRDDSSIIVKGMVDELEQTSTCASSPWAVEPDDVGKFKTQFMAQHCPTRMVLVQTVAAYFNFTKSLYYDAWQALNIQLGGTIMIHDEEFGVIPGNIFVSMGSMDIFYCAEEYMVKNSLSKVMDWVAPFDYWIWVLITATLVLSGILITVKYDSINICKLIRDKYFSNLTSLAREFLRQPAPDEKHVVTTMVAVVAFFLLLSYENYITCSLVAPMRRALLHSLRQLVDHGFQLNYPSNELFGANLEDVLGSIDDLSEAEEESTNVRNNKSHLHDEYLAQFCKNFAKELSNLGLENCLQDQMMFQPDIKKMLSQVIAGGKFAIIDLSRRGEFRFVMETALLEKKCYTVDTLSISPEFDKYSIQGQEKVGRLSSYLAVSGISWFWDGLYKSKYILLDIAKELKTVENLDSGMIILKDLELFLLVSVAMLSDSVPVYSLKVVGYDLVHIRLDNPCSVPGVAARCTADCVTLRYSRGLCLTSTPSCVCM</sequence>
<reference evidence="2 3" key="1">
    <citation type="submission" date="2015-12" db="EMBL/GenBank/DDBJ databases">
        <title>The genome of Folsomia candida.</title>
        <authorList>
            <person name="Faddeeva A."/>
            <person name="Derks M.F."/>
            <person name="Anvar Y."/>
            <person name="Smit S."/>
            <person name="Van Straalen N."/>
            <person name="Roelofs D."/>
        </authorList>
    </citation>
    <scope>NUCLEOTIDE SEQUENCE [LARGE SCALE GENOMIC DNA]</scope>
    <source>
        <strain evidence="2 3">VU population</strain>
        <tissue evidence="2">Whole body</tissue>
    </source>
</reference>
<evidence type="ECO:0000313" key="3">
    <source>
        <dbReference type="Proteomes" id="UP000198287"/>
    </source>
</evidence>
<evidence type="ECO:0000313" key="2">
    <source>
        <dbReference type="EMBL" id="OXA43007.1"/>
    </source>
</evidence>
<gene>
    <name evidence="2" type="ORF">Fcan01_22089</name>
</gene>
<proteinExistence type="predicted"/>
<organism evidence="2 3">
    <name type="scientific">Folsomia candida</name>
    <name type="common">Springtail</name>
    <dbReference type="NCBI Taxonomy" id="158441"/>
    <lineage>
        <taxon>Eukaryota</taxon>
        <taxon>Metazoa</taxon>
        <taxon>Ecdysozoa</taxon>
        <taxon>Arthropoda</taxon>
        <taxon>Hexapoda</taxon>
        <taxon>Collembola</taxon>
        <taxon>Entomobryomorpha</taxon>
        <taxon>Isotomoidea</taxon>
        <taxon>Isotomidae</taxon>
        <taxon>Proisotominae</taxon>
        <taxon>Folsomia</taxon>
    </lineage>
</organism>
<dbReference type="AlphaFoldDB" id="A0A226DE76"/>
<comment type="caution">
    <text evidence="2">The sequence shown here is derived from an EMBL/GenBank/DDBJ whole genome shotgun (WGS) entry which is preliminary data.</text>
</comment>
<dbReference type="EMBL" id="LNIX01000023">
    <property type="protein sequence ID" value="OXA43007.1"/>
    <property type="molecule type" value="Genomic_DNA"/>
</dbReference>
<name>A0A226DE76_FOLCA</name>
<feature type="transmembrane region" description="Helical" evidence="1">
    <location>
        <begin position="431"/>
        <end position="450"/>
    </location>
</feature>
<keyword evidence="1" id="KW-1133">Transmembrane helix</keyword>
<keyword evidence="1" id="KW-0472">Membrane</keyword>
<evidence type="ECO:0000256" key="1">
    <source>
        <dbReference type="SAM" id="Phobius"/>
    </source>
</evidence>
<protein>
    <submittedName>
        <fullName evidence="2">Defensin-like protein 44</fullName>
    </submittedName>
</protein>
<keyword evidence="1" id="KW-0812">Transmembrane</keyword>
<dbReference type="Proteomes" id="UP000198287">
    <property type="component" value="Unassembled WGS sequence"/>
</dbReference>
<keyword evidence="3" id="KW-1185">Reference proteome</keyword>